<name>A0A2R8AIM0_9RHOB</name>
<keyword evidence="2 6" id="KW-0808">Transferase</keyword>
<evidence type="ECO:0000259" key="5">
    <source>
        <dbReference type="SMART" id="SM00470"/>
    </source>
</evidence>
<evidence type="ECO:0000256" key="4">
    <source>
        <dbReference type="RuleBase" id="RU362026"/>
    </source>
</evidence>
<feature type="domain" description="ParB-like N-terminal" evidence="5">
    <location>
        <begin position="8"/>
        <end position="93"/>
    </location>
</feature>
<dbReference type="PANTHER" id="PTHR33375:SF1">
    <property type="entry name" value="CHROMOSOME-PARTITIONING PROTEIN PARB-RELATED"/>
    <property type="match status" value="1"/>
</dbReference>
<keyword evidence="1 6" id="KW-0489">Methyltransferase</keyword>
<organism evidence="6 7">
    <name type="scientific">Aliiroseovarius pelagivivens</name>
    <dbReference type="NCBI Taxonomy" id="1639690"/>
    <lineage>
        <taxon>Bacteria</taxon>
        <taxon>Pseudomonadati</taxon>
        <taxon>Pseudomonadota</taxon>
        <taxon>Alphaproteobacteria</taxon>
        <taxon>Rhodobacterales</taxon>
        <taxon>Paracoccaceae</taxon>
        <taxon>Aliiroseovarius</taxon>
    </lineage>
</organism>
<comment type="catalytic activity">
    <reaction evidence="3">
        <text>a 2'-deoxyadenosine in DNA + S-adenosyl-L-methionine = an N(6)-methyl-2'-deoxyadenosine in DNA + S-adenosyl-L-homocysteine + H(+)</text>
        <dbReference type="Rhea" id="RHEA:15197"/>
        <dbReference type="Rhea" id="RHEA-COMP:12418"/>
        <dbReference type="Rhea" id="RHEA-COMP:12419"/>
        <dbReference type="ChEBI" id="CHEBI:15378"/>
        <dbReference type="ChEBI" id="CHEBI:57856"/>
        <dbReference type="ChEBI" id="CHEBI:59789"/>
        <dbReference type="ChEBI" id="CHEBI:90615"/>
        <dbReference type="ChEBI" id="CHEBI:90616"/>
        <dbReference type="EC" id="2.1.1.72"/>
    </reaction>
</comment>
<dbReference type="PANTHER" id="PTHR33375">
    <property type="entry name" value="CHROMOSOME-PARTITIONING PROTEIN PARB-RELATED"/>
    <property type="match status" value="1"/>
</dbReference>
<dbReference type="InterPro" id="IPR029063">
    <property type="entry name" value="SAM-dependent_MTases_sf"/>
</dbReference>
<dbReference type="AlphaFoldDB" id="A0A2R8AIM0"/>
<dbReference type="InterPro" id="IPR050336">
    <property type="entry name" value="Chromosome_partition/occlusion"/>
</dbReference>
<dbReference type="CDD" id="cd16403">
    <property type="entry name" value="ParB_N_like_MT"/>
    <property type="match status" value="1"/>
</dbReference>
<dbReference type="Pfam" id="PF01555">
    <property type="entry name" value="N6_N4_Mtase"/>
    <property type="match status" value="1"/>
</dbReference>
<dbReference type="GO" id="GO:0007059">
    <property type="term" value="P:chromosome segregation"/>
    <property type="evidence" value="ECO:0007669"/>
    <property type="project" value="TreeGrafter"/>
</dbReference>
<dbReference type="InterPro" id="IPR003115">
    <property type="entry name" value="ParB_N"/>
</dbReference>
<evidence type="ECO:0000256" key="1">
    <source>
        <dbReference type="ARBA" id="ARBA00022603"/>
    </source>
</evidence>
<gene>
    <name evidence="6" type="primary">dpnA_1</name>
    <name evidence="6" type="ORF">ALP8811_00711</name>
</gene>
<dbReference type="Pfam" id="PF02195">
    <property type="entry name" value="ParB_N"/>
    <property type="match status" value="1"/>
</dbReference>
<dbReference type="GO" id="GO:0045881">
    <property type="term" value="P:positive regulation of sporulation resulting in formation of a cellular spore"/>
    <property type="evidence" value="ECO:0007669"/>
    <property type="project" value="TreeGrafter"/>
</dbReference>
<dbReference type="SUPFAM" id="SSF110849">
    <property type="entry name" value="ParB/Sulfiredoxin"/>
    <property type="match status" value="1"/>
</dbReference>
<evidence type="ECO:0000256" key="2">
    <source>
        <dbReference type="ARBA" id="ARBA00022679"/>
    </source>
</evidence>
<accession>A0A2R8AIM0</accession>
<evidence type="ECO:0000313" key="7">
    <source>
        <dbReference type="Proteomes" id="UP000244911"/>
    </source>
</evidence>
<dbReference type="OrthoDB" id="7806498at2"/>
<protein>
    <recommendedName>
        <fullName evidence="4">Methyltransferase</fullName>
        <ecNumber evidence="4">2.1.1.-</ecNumber>
    </recommendedName>
</protein>
<dbReference type="InterPro" id="IPR015840">
    <property type="entry name" value="DNA_MeTrfase_ParB"/>
</dbReference>
<keyword evidence="7" id="KW-1185">Reference proteome</keyword>
<evidence type="ECO:0000256" key="3">
    <source>
        <dbReference type="ARBA" id="ARBA00047942"/>
    </source>
</evidence>
<dbReference type="InterPro" id="IPR001091">
    <property type="entry name" value="RM_Methyltransferase"/>
</dbReference>
<dbReference type="RefSeq" id="WP_108855791.1">
    <property type="nucleotide sequence ID" value="NZ_OMOI01000001.1"/>
</dbReference>
<dbReference type="GO" id="GO:0003677">
    <property type="term" value="F:DNA binding"/>
    <property type="evidence" value="ECO:0007669"/>
    <property type="project" value="InterPro"/>
</dbReference>
<dbReference type="GO" id="GO:0032259">
    <property type="term" value="P:methylation"/>
    <property type="evidence" value="ECO:0007669"/>
    <property type="project" value="UniProtKB-KW"/>
</dbReference>
<dbReference type="EMBL" id="OMOI01000001">
    <property type="protein sequence ID" value="SPF75717.1"/>
    <property type="molecule type" value="Genomic_DNA"/>
</dbReference>
<dbReference type="Gene3D" id="3.40.50.150">
    <property type="entry name" value="Vaccinia Virus protein VP39"/>
    <property type="match status" value="1"/>
</dbReference>
<dbReference type="PIRSF" id="PIRSF036758">
    <property type="entry name" value="Aden_M_ParB"/>
    <property type="match status" value="1"/>
</dbReference>
<dbReference type="PRINTS" id="PR00508">
    <property type="entry name" value="S21N4MTFRASE"/>
</dbReference>
<dbReference type="GO" id="GO:0008170">
    <property type="term" value="F:N-methyltransferase activity"/>
    <property type="evidence" value="ECO:0007669"/>
    <property type="project" value="InterPro"/>
</dbReference>
<comment type="similarity">
    <text evidence="4">Belongs to the N(4)/N(6)-methyltransferase family.</text>
</comment>
<dbReference type="Gene3D" id="3.90.1530.10">
    <property type="entry name" value="Conserved hypothetical protein from pyrococcus furiosus pfu- 392566-001, ParB domain"/>
    <property type="match status" value="1"/>
</dbReference>
<reference evidence="6 7" key="1">
    <citation type="submission" date="2018-03" db="EMBL/GenBank/DDBJ databases">
        <authorList>
            <person name="Keele B.F."/>
        </authorList>
    </citation>
    <scope>NUCLEOTIDE SEQUENCE [LARGE SCALE GENOMIC DNA]</scope>
    <source>
        <strain evidence="6 7">CECT 8811</strain>
    </source>
</reference>
<sequence>MEHVHHYAVVDIDTLIPSPRNARTHDQRQIQQIVDSIQAFGFTNPLLIDEAGGIIAGHGRLEAAKKLGLAELPAIRVAHLSDPEKRALMLADNKIALNAGWNMELLASELADLSEMDLAFDLEITGFEVPEIDLIIEGANDETPPEEVAPEPDAAAPSICQHGDLWLLGQHRVLCGDARNGDDYDRLMGRAQAHVGFTDPPYNVPISGHVCGSGKVQHREFVEASGEMSEDAFETFLRDTLTYCAVHSQEGAVWFACMDWRHIGEIRSAGLSAFDDWLNMCVWAKTNGGMGSLYRSQHELVFVFRKGRASHRNNVQLGRFGRNRTNLWTYAGVNTFRNGRMEELQAHPTAKPVEMVKDAILDVSKRGEIVLDPFLGSGSTLIAAERCGRIAYGLEIDPAYVDVILRRWRDETGQQPLRATDKATLYSLEQSNDAEVAQ</sequence>
<dbReference type="InterPro" id="IPR002941">
    <property type="entry name" value="DNA_methylase_N4/N6"/>
</dbReference>
<evidence type="ECO:0000313" key="6">
    <source>
        <dbReference type="EMBL" id="SPF75717.1"/>
    </source>
</evidence>
<dbReference type="GO" id="GO:0005694">
    <property type="term" value="C:chromosome"/>
    <property type="evidence" value="ECO:0007669"/>
    <property type="project" value="TreeGrafter"/>
</dbReference>
<dbReference type="SMART" id="SM00470">
    <property type="entry name" value="ParB"/>
    <property type="match status" value="1"/>
</dbReference>
<dbReference type="Proteomes" id="UP000244911">
    <property type="component" value="Unassembled WGS sequence"/>
</dbReference>
<proteinExistence type="inferred from homology"/>
<dbReference type="GO" id="GO:0009007">
    <property type="term" value="F:site-specific DNA-methyltransferase (adenine-specific) activity"/>
    <property type="evidence" value="ECO:0007669"/>
    <property type="project" value="UniProtKB-EC"/>
</dbReference>
<dbReference type="EC" id="2.1.1.-" evidence="4"/>
<dbReference type="SUPFAM" id="SSF53335">
    <property type="entry name" value="S-adenosyl-L-methionine-dependent methyltransferases"/>
    <property type="match status" value="1"/>
</dbReference>
<dbReference type="InterPro" id="IPR036086">
    <property type="entry name" value="ParB/Sulfiredoxin_sf"/>
</dbReference>